<reference evidence="2 3" key="1">
    <citation type="submission" date="2019-09" db="EMBL/GenBank/DDBJ databases">
        <authorList>
            <person name="Park J.-S."/>
            <person name="Choi H.-J."/>
        </authorList>
    </citation>
    <scope>NUCLEOTIDE SEQUENCE [LARGE SCALE GENOMIC DNA]</scope>
    <source>
        <strain evidence="2 3">176SS1-4</strain>
    </source>
</reference>
<dbReference type="Proteomes" id="UP000326554">
    <property type="component" value="Unassembled WGS sequence"/>
</dbReference>
<feature type="domain" description="GCVT N-terminal" evidence="1">
    <location>
        <begin position="89"/>
        <end position="171"/>
    </location>
</feature>
<evidence type="ECO:0000313" key="2">
    <source>
        <dbReference type="EMBL" id="KAA9010250.1"/>
    </source>
</evidence>
<dbReference type="InterPro" id="IPR027266">
    <property type="entry name" value="TrmE/GcvT-like"/>
</dbReference>
<gene>
    <name evidence="2" type="ORF">F3S47_03090</name>
</gene>
<proteinExistence type="predicted"/>
<dbReference type="Gene3D" id="3.30.1360.120">
    <property type="entry name" value="Probable tRNA modification gtpase trme, domain 1"/>
    <property type="match status" value="1"/>
</dbReference>
<sequence length="177" mass="18261">MVKLSPLSPFAGLLPREVGSLRVTEVDPGPVHWIAPYRSGLEGTAEALGAAGFDWPAPNRWTGGASGRLVSVGPGQAFLVGAVPPEIPGAAVTDVSDGWAVAALEGPTVREVLARLVPVDLSEQAFGADATARTLVGHMSASVTRVGEGFEVMVFRSMAGTFVEEVERAARSVAARG</sequence>
<dbReference type="SUPFAM" id="SSF103025">
    <property type="entry name" value="Folate-binding domain"/>
    <property type="match status" value="1"/>
</dbReference>
<dbReference type="RefSeq" id="WP_150443736.1">
    <property type="nucleotide sequence ID" value="NZ_VYQE01000001.1"/>
</dbReference>
<accession>A0A5J5GPZ6</accession>
<organism evidence="2 3">
    <name type="scientific">Histidinibacterium aquaticum</name>
    <dbReference type="NCBI Taxonomy" id="2613962"/>
    <lineage>
        <taxon>Bacteria</taxon>
        <taxon>Pseudomonadati</taxon>
        <taxon>Pseudomonadota</taxon>
        <taxon>Alphaproteobacteria</taxon>
        <taxon>Rhodobacterales</taxon>
        <taxon>Paracoccaceae</taxon>
        <taxon>Histidinibacterium</taxon>
    </lineage>
</organism>
<dbReference type="EMBL" id="VYQE01000001">
    <property type="protein sequence ID" value="KAA9010250.1"/>
    <property type="molecule type" value="Genomic_DNA"/>
</dbReference>
<name>A0A5J5GPZ6_9RHOB</name>
<dbReference type="AlphaFoldDB" id="A0A5J5GPZ6"/>
<evidence type="ECO:0000259" key="1">
    <source>
        <dbReference type="Pfam" id="PF01571"/>
    </source>
</evidence>
<dbReference type="Pfam" id="PF01571">
    <property type="entry name" value="GCV_T"/>
    <property type="match status" value="1"/>
</dbReference>
<protein>
    <submittedName>
        <fullName evidence="2">Sarcosine oxidase subunit gamma</fullName>
    </submittedName>
</protein>
<comment type="caution">
    <text evidence="2">The sequence shown here is derived from an EMBL/GenBank/DDBJ whole genome shotgun (WGS) entry which is preliminary data.</text>
</comment>
<keyword evidence="3" id="KW-1185">Reference proteome</keyword>
<evidence type="ECO:0000313" key="3">
    <source>
        <dbReference type="Proteomes" id="UP000326554"/>
    </source>
</evidence>
<dbReference type="InterPro" id="IPR006222">
    <property type="entry name" value="GCVT_N"/>
</dbReference>